<dbReference type="Proteomes" id="UP000827092">
    <property type="component" value="Unassembled WGS sequence"/>
</dbReference>
<gene>
    <name evidence="2" type="ORF">JTE90_027706</name>
</gene>
<protein>
    <submittedName>
        <fullName evidence="2">Uncharacterized protein</fullName>
    </submittedName>
</protein>
<sequence>MKHLTLLKERGRSILKKDKLNHGNVVVENSKKLAGGAYSISFCFGIAEKSEEILENKNSSKKIRSTKRGSAAYNADERFT</sequence>
<keyword evidence="3" id="KW-1185">Reference proteome</keyword>
<evidence type="ECO:0000313" key="2">
    <source>
        <dbReference type="EMBL" id="KAG8187932.1"/>
    </source>
</evidence>
<name>A0AAV6UUD0_9ARAC</name>
<organism evidence="2 3">
    <name type="scientific">Oedothorax gibbosus</name>
    <dbReference type="NCBI Taxonomy" id="931172"/>
    <lineage>
        <taxon>Eukaryota</taxon>
        <taxon>Metazoa</taxon>
        <taxon>Ecdysozoa</taxon>
        <taxon>Arthropoda</taxon>
        <taxon>Chelicerata</taxon>
        <taxon>Arachnida</taxon>
        <taxon>Araneae</taxon>
        <taxon>Araneomorphae</taxon>
        <taxon>Entelegynae</taxon>
        <taxon>Araneoidea</taxon>
        <taxon>Linyphiidae</taxon>
        <taxon>Erigoninae</taxon>
        <taxon>Oedothorax</taxon>
    </lineage>
</organism>
<accession>A0AAV6UUD0</accession>
<comment type="caution">
    <text evidence="2">The sequence shown here is derived from an EMBL/GenBank/DDBJ whole genome shotgun (WGS) entry which is preliminary data.</text>
</comment>
<evidence type="ECO:0000313" key="3">
    <source>
        <dbReference type="Proteomes" id="UP000827092"/>
    </source>
</evidence>
<proteinExistence type="predicted"/>
<reference evidence="2 3" key="1">
    <citation type="journal article" date="2022" name="Nat. Ecol. Evol.">
        <title>A masculinizing supergene underlies an exaggerated male reproductive morph in a spider.</title>
        <authorList>
            <person name="Hendrickx F."/>
            <person name="De Corte Z."/>
            <person name="Sonet G."/>
            <person name="Van Belleghem S.M."/>
            <person name="Kostlbacher S."/>
            <person name="Vangestel C."/>
        </authorList>
    </citation>
    <scope>NUCLEOTIDE SEQUENCE [LARGE SCALE GENOMIC DNA]</scope>
    <source>
        <strain evidence="2">W744_W776</strain>
    </source>
</reference>
<dbReference type="AlphaFoldDB" id="A0AAV6UUD0"/>
<dbReference type="EMBL" id="JAFNEN010000254">
    <property type="protein sequence ID" value="KAG8187932.1"/>
    <property type="molecule type" value="Genomic_DNA"/>
</dbReference>
<evidence type="ECO:0000256" key="1">
    <source>
        <dbReference type="SAM" id="MobiDB-lite"/>
    </source>
</evidence>
<feature type="region of interest" description="Disordered" evidence="1">
    <location>
        <begin position="56"/>
        <end position="80"/>
    </location>
</feature>